<proteinExistence type="predicted"/>
<dbReference type="EMBL" id="JANPWB010000004">
    <property type="protein sequence ID" value="KAJ1192191.1"/>
    <property type="molecule type" value="Genomic_DNA"/>
</dbReference>
<keyword evidence="1" id="KW-1133">Transmembrane helix</keyword>
<accession>A0AAV7UUX1</accession>
<evidence type="ECO:0000313" key="3">
    <source>
        <dbReference type="Proteomes" id="UP001066276"/>
    </source>
</evidence>
<keyword evidence="1" id="KW-0812">Transmembrane</keyword>
<comment type="caution">
    <text evidence="2">The sequence shown here is derived from an EMBL/GenBank/DDBJ whole genome shotgun (WGS) entry which is preliminary data.</text>
</comment>
<reference evidence="2" key="1">
    <citation type="journal article" date="2022" name="bioRxiv">
        <title>Sequencing and chromosome-scale assembly of the giantPleurodeles waltlgenome.</title>
        <authorList>
            <person name="Brown T."/>
            <person name="Elewa A."/>
            <person name="Iarovenko S."/>
            <person name="Subramanian E."/>
            <person name="Araus A.J."/>
            <person name="Petzold A."/>
            <person name="Susuki M."/>
            <person name="Suzuki K.-i.T."/>
            <person name="Hayashi T."/>
            <person name="Toyoda A."/>
            <person name="Oliveira C."/>
            <person name="Osipova E."/>
            <person name="Leigh N.D."/>
            <person name="Simon A."/>
            <person name="Yun M.H."/>
        </authorList>
    </citation>
    <scope>NUCLEOTIDE SEQUENCE</scope>
    <source>
        <strain evidence="2">20211129_DDA</strain>
        <tissue evidence="2">Liver</tissue>
    </source>
</reference>
<keyword evidence="1" id="KW-0472">Membrane</keyword>
<sequence>MDVPRVAGERDPAFTQEELEKLVDGVLPRYAKLCGRPEVQDAVLTIVVFVGSLIVVVYDKEQGWHDLQLSIHGCRSMFCGTPVRGSLYLVHFRLALCGGGSRPGTGGGMVVHNLMGRLGLSDGLWAESAIVGGGWFAGCLCFVWFIICRSGPLLC</sequence>
<dbReference type="Proteomes" id="UP001066276">
    <property type="component" value="Chromosome 2_2"/>
</dbReference>
<feature type="transmembrane region" description="Helical" evidence="1">
    <location>
        <begin position="124"/>
        <end position="147"/>
    </location>
</feature>
<keyword evidence="3" id="KW-1185">Reference proteome</keyword>
<feature type="transmembrane region" description="Helical" evidence="1">
    <location>
        <begin position="39"/>
        <end position="58"/>
    </location>
</feature>
<evidence type="ECO:0000313" key="2">
    <source>
        <dbReference type="EMBL" id="KAJ1192191.1"/>
    </source>
</evidence>
<evidence type="ECO:0000256" key="1">
    <source>
        <dbReference type="SAM" id="Phobius"/>
    </source>
</evidence>
<dbReference type="AlphaFoldDB" id="A0AAV7UUX1"/>
<organism evidence="2 3">
    <name type="scientific">Pleurodeles waltl</name>
    <name type="common">Iberian ribbed newt</name>
    <dbReference type="NCBI Taxonomy" id="8319"/>
    <lineage>
        <taxon>Eukaryota</taxon>
        <taxon>Metazoa</taxon>
        <taxon>Chordata</taxon>
        <taxon>Craniata</taxon>
        <taxon>Vertebrata</taxon>
        <taxon>Euteleostomi</taxon>
        <taxon>Amphibia</taxon>
        <taxon>Batrachia</taxon>
        <taxon>Caudata</taxon>
        <taxon>Salamandroidea</taxon>
        <taxon>Salamandridae</taxon>
        <taxon>Pleurodelinae</taxon>
        <taxon>Pleurodeles</taxon>
    </lineage>
</organism>
<gene>
    <name evidence="2" type="ORF">NDU88_001503</name>
</gene>
<protein>
    <submittedName>
        <fullName evidence="2">Uncharacterized protein</fullName>
    </submittedName>
</protein>
<name>A0AAV7UUX1_PLEWA</name>